<evidence type="ECO:0000256" key="5">
    <source>
        <dbReference type="SAM" id="Phobius"/>
    </source>
</evidence>
<feature type="transmembrane region" description="Helical" evidence="5">
    <location>
        <begin position="158"/>
        <end position="190"/>
    </location>
</feature>
<keyword evidence="2 3" id="KW-0802">TPR repeat</keyword>
<dbReference type="Pfam" id="PF13181">
    <property type="entry name" value="TPR_8"/>
    <property type="match status" value="1"/>
</dbReference>
<feature type="transmembrane region" description="Helical" evidence="5">
    <location>
        <begin position="78"/>
        <end position="99"/>
    </location>
</feature>
<dbReference type="Proteomes" id="UP000002432">
    <property type="component" value="Chromosome"/>
</dbReference>
<keyword evidence="5" id="KW-1133">Transmembrane helix</keyword>
<evidence type="ECO:0000256" key="4">
    <source>
        <dbReference type="SAM" id="MobiDB-lite"/>
    </source>
</evidence>
<evidence type="ECO:0000256" key="3">
    <source>
        <dbReference type="PROSITE-ProRule" id="PRU00339"/>
    </source>
</evidence>
<feature type="repeat" description="TPR" evidence="3">
    <location>
        <begin position="442"/>
        <end position="475"/>
    </location>
</feature>
<name>Q1IKJ7_KORVE</name>
<evidence type="ECO:0000256" key="1">
    <source>
        <dbReference type="ARBA" id="ARBA00022737"/>
    </source>
</evidence>
<feature type="transmembrane region" description="Helical" evidence="5">
    <location>
        <begin position="334"/>
        <end position="354"/>
    </location>
</feature>
<feature type="repeat" description="TPR" evidence="3">
    <location>
        <begin position="408"/>
        <end position="441"/>
    </location>
</feature>
<feature type="transmembrane region" description="Helical" evidence="5">
    <location>
        <begin position="106"/>
        <end position="123"/>
    </location>
</feature>
<feature type="domain" description="Glycosyltransferase RgtA/B/C/D-like" evidence="6">
    <location>
        <begin position="60"/>
        <end position="206"/>
    </location>
</feature>
<sequence length="556" mass="61505">MLAGFVALLFAPTLRYGFVYDDRVVILENPYIQSWRWFLHDFTSHVWAQVSSQPASYYRPVFITWLRLNHTLFGFQPWGWHLTTVLAHVVATLLVYRLALRLLRSPWQAAIAALIFAVHPVHVENVAWVCGSVDPLMSIFYLGAILSYLRWREQHSPVALAVSVLLALTATLTKEIAITLPAVIFAYAALFSPAEAGWGKRFLAAARDTVPFVLVAAAYMAARSVVLHGPIFAEISLATVLLTLPGLLLFYARLTVWPVNLSLFYNRAPVQSFSAQRVLLPLLVLALIAAGLFMWLRRSKQRREGLFALVLALLALSPPLYIRLFNPDDFVHDRYLYLSMAGVAMLAAMAITSIRGVKDGKSFAPLPQVLVVAAITLALSLGTTMTNGNWRDDLSLWGHCFKVAPHNVRVLNNLASSLGESGAYQVAVPMFLEVLKRDPSNARANANLGYTLYQAGALEQAEKYLSKAVLLNASDAHSWLYLGVTHLKLGATAEAESDLRQAITIDPSATGAHLALSVVLEQRGDRAGAIAESQEELRYHPEEQSVQQRLQQLQAK</sequence>
<dbReference type="Pfam" id="PF13432">
    <property type="entry name" value="TPR_16"/>
    <property type="match status" value="1"/>
</dbReference>
<keyword evidence="5" id="KW-0812">Transmembrane</keyword>
<protein>
    <submittedName>
        <fullName evidence="7">Tetratricopeptide repeat protein</fullName>
    </submittedName>
</protein>
<gene>
    <name evidence="7" type="ordered locus">Acid345_3602</name>
</gene>
<dbReference type="SUPFAM" id="SSF48452">
    <property type="entry name" value="TPR-like"/>
    <property type="match status" value="1"/>
</dbReference>
<reference evidence="7 8" key="1">
    <citation type="journal article" date="2009" name="Appl. Environ. Microbiol.">
        <title>Three genomes from the phylum Acidobacteria provide insight into the lifestyles of these microorganisms in soils.</title>
        <authorList>
            <person name="Ward N.L."/>
            <person name="Challacombe J.F."/>
            <person name="Janssen P.H."/>
            <person name="Henrissat B."/>
            <person name="Coutinho P.M."/>
            <person name="Wu M."/>
            <person name="Xie G."/>
            <person name="Haft D.H."/>
            <person name="Sait M."/>
            <person name="Badger J."/>
            <person name="Barabote R.D."/>
            <person name="Bradley B."/>
            <person name="Brettin T.S."/>
            <person name="Brinkac L.M."/>
            <person name="Bruce D."/>
            <person name="Creasy T."/>
            <person name="Daugherty S.C."/>
            <person name="Davidsen T.M."/>
            <person name="DeBoy R.T."/>
            <person name="Detter J.C."/>
            <person name="Dodson R.J."/>
            <person name="Durkin A.S."/>
            <person name="Ganapathy A."/>
            <person name="Gwinn-Giglio M."/>
            <person name="Han C.S."/>
            <person name="Khouri H."/>
            <person name="Kiss H."/>
            <person name="Kothari S.P."/>
            <person name="Madupu R."/>
            <person name="Nelson K.E."/>
            <person name="Nelson W.C."/>
            <person name="Paulsen I."/>
            <person name="Penn K."/>
            <person name="Ren Q."/>
            <person name="Rosovitz M.J."/>
            <person name="Selengut J.D."/>
            <person name="Shrivastava S."/>
            <person name="Sullivan S.A."/>
            <person name="Tapia R."/>
            <person name="Thompson L.S."/>
            <person name="Watkins K.L."/>
            <person name="Yang Q."/>
            <person name="Yu C."/>
            <person name="Zafar N."/>
            <person name="Zhou L."/>
            <person name="Kuske C.R."/>
        </authorList>
    </citation>
    <scope>NUCLEOTIDE SEQUENCE [LARGE SCALE GENOMIC DNA]</scope>
    <source>
        <strain evidence="7 8">Ellin345</strain>
    </source>
</reference>
<feature type="transmembrane region" description="Helical" evidence="5">
    <location>
        <begin position="305"/>
        <end position="322"/>
    </location>
</feature>
<dbReference type="KEGG" id="aba:Acid345_3602"/>
<dbReference type="InterPro" id="IPR019734">
    <property type="entry name" value="TPR_rpt"/>
</dbReference>
<dbReference type="InterPro" id="IPR038731">
    <property type="entry name" value="RgtA/B/C-like"/>
</dbReference>
<evidence type="ECO:0000256" key="2">
    <source>
        <dbReference type="ARBA" id="ARBA00022803"/>
    </source>
</evidence>
<proteinExistence type="predicted"/>
<keyword evidence="1" id="KW-0677">Repeat</keyword>
<organism evidence="7 8">
    <name type="scientific">Koribacter versatilis (strain Ellin345)</name>
    <dbReference type="NCBI Taxonomy" id="204669"/>
    <lineage>
        <taxon>Bacteria</taxon>
        <taxon>Pseudomonadati</taxon>
        <taxon>Acidobacteriota</taxon>
        <taxon>Terriglobia</taxon>
        <taxon>Terriglobales</taxon>
        <taxon>Candidatus Korobacteraceae</taxon>
        <taxon>Candidatus Korobacter</taxon>
    </lineage>
</organism>
<feature type="transmembrane region" description="Helical" evidence="5">
    <location>
        <begin position="231"/>
        <end position="254"/>
    </location>
</feature>
<dbReference type="STRING" id="204669.Acid345_3602"/>
<feature type="transmembrane region" description="Helical" evidence="5">
    <location>
        <begin position="274"/>
        <end position="296"/>
    </location>
</feature>
<dbReference type="PROSITE" id="PS50005">
    <property type="entry name" value="TPR"/>
    <property type="match status" value="3"/>
</dbReference>
<dbReference type="AlphaFoldDB" id="Q1IKJ7"/>
<feature type="transmembrane region" description="Helical" evidence="5">
    <location>
        <begin position="202"/>
        <end position="222"/>
    </location>
</feature>
<dbReference type="eggNOG" id="COG1807">
    <property type="taxonomic scope" value="Bacteria"/>
</dbReference>
<dbReference type="Pfam" id="PF13231">
    <property type="entry name" value="PMT_2"/>
    <property type="match status" value="1"/>
</dbReference>
<dbReference type="eggNOG" id="COG0457">
    <property type="taxonomic scope" value="Bacteria"/>
</dbReference>
<dbReference type="EMBL" id="CP000360">
    <property type="protein sequence ID" value="ABF42603.1"/>
    <property type="molecule type" value="Genomic_DNA"/>
</dbReference>
<evidence type="ECO:0000259" key="6">
    <source>
        <dbReference type="Pfam" id="PF13231"/>
    </source>
</evidence>
<accession>Q1IKJ7</accession>
<dbReference type="Gene3D" id="1.25.40.10">
    <property type="entry name" value="Tetratricopeptide repeat domain"/>
    <property type="match status" value="1"/>
</dbReference>
<dbReference type="InterPro" id="IPR011990">
    <property type="entry name" value="TPR-like_helical_dom_sf"/>
</dbReference>
<keyword evidence="8" id="KW-1185">Reference proteome</keyword>
<keyword evidence="5" id="KW-0472">Membrane</keyword>
<dbReference type="EnsemblBacteria" id="ABF42603">
    <property type="protein sequence ID" value="ABF42603"/>
    <property type="gene ID" value="Acid345_3602"/>
</dbReference>
<dbReference type="HOGENOM" id="CLU_011615_5_0_0"/>
<feature type="region of interest" description="Disordered" evidence="4">
    <location>
        <begin position="535"/>
        <end position="556"/>
    </location>
</feature>
<evidence type="ECO:0000313" key="7">
    <source>
        <dbReference type="EMBL" id="ABF42603.1"/>
    </source>
</evidence>
<dbReference type="PANTHER" id="PTHR44227:SF3">
    <property type="entry name" value="PROTEIN O-MANNOSYL-TRANSFERASE TMTC4"/>
    <property type="match status" value="1"/>
</dbReference>
<feature type="repeat" description="TPR" evidence="3">
    <location>
        <begin position="476"/>
        <end position="509"/>
    </location>
</feature>
<dbReference type="PANTHER" id="PTHR44227">
    <property type="match status" value="1"/>
</dbReference>
<feature type="compositionally biased region" description="Low complexity" evidence="4">
    <location>
        <begin position="544"/>
        <end position="556"/>
    </location>
</feature>
<feature type="transmembrane region" description="Helical" evidence="5">
    <location>
        <begin position="366"/>
        <end position="385"/>
    </location>
</feature>
<dbReference type="SMART" id="SM00028">
    <property type="entry name" value="TPR"/>
    <property type="match status" value="3"/>
</dbReference>
<feature type="transmembrane region" description="Helical" evidence="5">
    <location>
        <begin position="135"/>
        <end position="151"/>
    </location>
</feature>
<dbReference type="InterPro" id="IPR052346">
    <property type="entry name" value="O-mannosyl-transferase_TMTC"/>
</dbReference>
<evidence type="ECO:0000313" key="8">
    <source>
        <dbReference type="Proteomes" id="UP000002432"/>
    </source>
</evidence>